<evidence type="ECO:0000313" key="2">
    <source>
        <dbReference type="Proteomes" id="UP000219612"/>
    </source>
</evidence>
<accession>A0A285HNV9</accession>
<evidence type="ECO:0000313" key="1">
    <source>
        <dbReference type="EMBL" id="SNY37405.1"/>
    </source>
</evidence>
<dbReference type="AlphaFoldDB" id="A0A285HNV9"/>
<dbReference type="Proteomes" id="UP000219612">
    <property type="component" value="Unassembled WGS sequence"/>
</dbReference>
<name>A0A285HNV9_9ACTN</name>
<keyword evidence="2" id="KW-1185">Reference proteome</keyword>
<reference evidence="1 2" key="1">
    <citation type="submission" date="2017-09" db="EMBL/GenBank/DDBJ databases">
        <authorList>
            <person name="Ehlers B."/>
            <person name="Leendertz F.H."/>
        </authorList>
    </citation>
    <scope>NUCLEOTIDE SEQUENCE [LARGE SCALE GENOMIC DNA]</scope>
    <source>
        <strain evidence="1 2">CGMCC 4.6857</strain>
    </source>
</reference>
<organism evidence="1 2">
    <name type="scientific">Paractinoplanes atraurantiacus</name>
    <dbReference type="NCBI Taxonomy" id="1036182"/>
    <lineage>
        <taxon>Bacteria</taxon>
        <taxon>Bacillati</taxon>
        <taxon>Actinomycetota</taxon>
        <taxon>Actinomycetes</taxon>
        <taxon>Micromonosporales</taxon>
        <taxon>Micromonosporaceae</taxon>
        <taxon>Paractinoplanes</taxon>
    </lineage>
</organism>
<proteinExistence type="predicted"/>
<protein>
    <submittedName>
        <fullName evidence="1">Uncharacterized protein</fullName>
    </submittedName>
</protein>
<dbReference type="EMBL" id="OBDY01000005">
    <property type="protein sequence ID" value="SNY37405.1"/>
    <property type="molecule type" value="Genomic_DNA"/>
</dbReference>
<gene>
    <name evidence="1" type="ORF">SAMN05421748_10594</name>
</gene>
<sequence length="53" mass="5688">MAQMQFFNQTELATMRDPTKARITPLRAHISAASTSATAIGAYNNATLENCGT</sequence>